<organism evidence="1 2">
    <name type="scientific">Lactococcus formosensis</name>
    <dbReference type="NCBI Taxonomy" id="1281486"/>
    <lineage>
        <taxon>Bacteria</taxon>
        <taxon>Bacillati</taxon>
        <taxon>Bacillota</taxon>
        <taxon>Bacilli</taxon>
        <taxon>Lactobacillales</taxon>
        <taxon>Streptococcaceae</taxon>
        <taxon>Lactococcus</taxon>
    </lineage>
</organism>
<evidence type="ECO:0000313" key="2">
    <source>
        <dbReference type="Proteomes" id="UP001153199"/>
    </source>
</evidence>
<reference evidence="1" key="1">
    <citation type="submission" date="2022-06" db="EMBL/GenBank/DDBJ databases">
        <title>Lactococcus from bovine mastitis in China.</title>
        <authorList>
            <person name="Lin Y."/>
            <person name="Han B."/>
        </authorList>
    </citation>
    <scope>NUCLEOTIDE SEQUENCE</scope>
    <source>
        <strain evidence="1">Ningxia-I-26</strain>
    </source>
</reference>
<feature type="non-terminal residue" evidence="1">
    <location>
        <position position="1"/>
    </location>
</feature>
<protein>
    <submittedName>
        <fullName evidence="1">Uncharacterized protein</fullName>
    </submittedName>
</protein>
<sequence>ITGENLTVETCNGVKELSLISFNGKASSVSVNLGKPVFEGAQIPSALQGEIIVKTVNFGGNDYCVTLVNV</sequence>
<dbReference type="Proteomes" id="UP001153199">
    <property type="component" value="Unassembled WGS sequence"/>
</dbReference>
<keyword evidence="2" id="KW-1185">Reference proteome</keyword>
<proteinExistence type="predicted"/>
<name>A0A9X4P0Y8_9LACT</name>
<gene>
    <name evidence="1" type="ORF">NF717_12755</name>
</gene>
<dbReference type="RefSeq" id="WP_279369281.1">
    <property type="nucleotide sequence ID" value="NZ_JAMWFV010000348.1"/>
</dbReference>
<accession>A0A9X4P0Y8</accession>
<evidence type="ECO:0000313" key="1">
    <source>
        <dbReference type="EMBL" id="MDG6146506.1"/>
    </source>
</evidence>
<dbReference type="AlphaFoldDB" id="A0A9X4P0Y8"/>
<feature type="non-terminal residue" evidence="1">
    <location>
        <position position="70"/>
    </location>
</feature>
<comment type="caution">
    <text evidence="1">The sequence shown here is derived from an EMBL/GenBank/DDBJ whole genome shotgun (WGS) entry which is preliminary data.</text>
</comment>
<dbReference type="EMBL" id="JAMWFV010000348">
    <property type="protein sequence ID" value="MDG6146506.1"/>
    <property type="molecule type" value="Genomic_DNA"/>
</dbReference>